<dbReference type="InterPro" id="IPR051127">
    <property type="entry name" value="Fungal_SecMet_Regulators"/>
</dbReference>
<evidence type="ECO:0000256" key="2">
    <source>
        <dbReference type="ARBA" id="ARBA00023015"/>
    </source>
</evidence>
<dbReference type="Pfam" id="PF04082">
    <property type="entry name" value="Fungal_trans"/>
    <property type="match status" value="1"/>
</dbReference>
<proteinExistence type="predicted"/>
<evidence type="ECO:0000256" key="1">
    <source>
        <dbReference type="ARBA" id="ARBA00022723"/>
    </source>
</evidence>
<feature type="compositionally biased region" description="Polar residues" evidence="6">
    <location>
        <begin position="11"/>
        <end position="25"/>
    </location>
</feature>
<dbReference type="Proteomes" id="UP000245956">
    <property type="component" value="Unassembled WGS sequence"/>
</dbReference>
<evidence type="ECO:0000313" key="9">
    <source>
        <dbReference type="Proteomes" id="UP000245956"/>
    </source>
</evidence>
<feature type="region of interest" description="Disordered" evidence="6">
    <location>
        <begin position="228"/>
        <end position="260"/>
    </location>
</feature>
<dbReference type="AlphaFoldDB" id="A0A2U3E2C8"/>
<accession>A0A2U3E2C8</accession>
<name>A0A2U3E2C8_PURLI</name>
<dbReference type="CDD" id="cd00067">
    <property type="entry name" value="GAL4"/>
    <property type="match status" value="1"/>
</dbReference>
<feature type="region of interest" description="Disordered" evidence="6">
    <location>
        <begin position="1"/>
        <end position="73"/>
    </location>
</feature>
<keyword evidence="2" id="KW-0805">Transcription regulation</keyword>
<keyword evidence="3" id="KW-0804">Transcription</keyword>
<evidence type="ECO:0000313" key="8">
    <source>
        <dbReference type="EMBL" id="PWI68649.1"/>
    </source>
</evidence>
<evidence type="ECO:0000256" key="5">
    <source>
        <dbReference type="SAM" id="Coils"/>
    </source>
</evidence>
<dbReference type="SUPFAM" id="SSF57701">
    <property type="entry name" value="Zn2/Cys6 DNA-binding domain"/>
    <property type="match status" value="1"/>
</dbReference>
<reference evidence="8 9" key="1">
    <citation type="journal article" date="2016" name="Front. Microbiol.">
        <title>Genome and transcriptome sequences reveal the specific parasitism of the nematophagous Purpureocillium lilacinum 36-1.</title>
        <authorList>
            <person name="Xie J."/>
            <person name="Li S."/>
            <person name="Mo C."/>
            <person name="Xiao X."/>
            <person name="Peng D."/>
            <person name="Wang G."/>
            <person name="Xiao Y."/>
        </authorList>
    </citation>
    <scope>NUCLEOTIDE SEQUENCE [LARGE SCALE GENOMIC DNA]</scope>
    <source>
        <strain evidence="8 9">36-1</strain>
    </source>
</reference>
<dbReference type="Gene3D" id="4.10.240.10">
    <property type="entry name" value="Zn(2)-C6 fungal-type DNA-binding domain"/>
    <property type="match status" value="1"/>
</dbReference>
<dbReference type="CDD" id="cd12148">
    <property type="entry name" value="fungal_TF_MHR"/>
    <property type="match status" value="1"/>
</dbReference>
<dbReference type="Pfam" id="PF00172">
    <property type="entry name" value="Zn_clus"/>
    <property type="match status" value="1"/>
</dbReference>
<dbReference type="GO" id="GO:0008270">
    <property type="term" value="F:zinc ion binding"/>
    <property type="evidence" value="ECO:0007669"/>
    <property type="project" value="InterPro"/>
</dbReference>
<gene>
    <name evidence="8" type="ORF">PCL_01738</name>
</gene>
<keyword evidence="5" id="KW-0175">Coiled coil</keyword>
<dbReference type="PANTHER" id="PTHR47424:SF5">
    <property type="entry name" value="ZN(II)2CYS6 TRANSCRIPTION FACTOR (EUROFUNG)"/>
    <property type="match status" value="1"/>
</dbReference>
<dbReference type="GO" id="GO:0000978">
    <property type="term" value="F:RNA polymerase II cis-regulatory region sequence-specific DNA binding"/>
    <property type="evidence" value="ECO:0007669"/>
    <property type="project" value="TreeGrafter"/>
</dbReference>
<dbReference type="GO" id="GO:0000981">
    <property type="term" value="F:DNA-binding transcription factor activity, RNA polymerase II-specific"/>
    <property type="evidence" value="ECO:0007669"/>
    <property type="project" value="InterPro"/>
</dbReference>
<protein>
    <recommendedName>
        <fullName evidence="7">Zn(2)-C6 fungal-type domain-containing protein</fullName>
    </recommendedName>
</protein>
<dbReference type="GO" id="GO:0000435">
    <property type="term" value="P:positive regulation of transcription from RNA polymerase II promoter by galactose"/>
    <property type="evidence" value="ECO:0007669"/>
    <property type="project" value="TreeGrafter"/>
</dbReference>
<evidence type="ECO:0000259" key="7">
    <source>
        <dbReference type="PROSITE" id="PS50048"/>
    </source>
</evidence>
<dbReference type="PANTHER" id="PTHR47424">
    <property type="entry name" value="REGULATORY PROTEIN GAL4"/>
    <property type="match status" value="1"/>
</dbReference>
<dbReference type="InterPro" id="IPR007219">
    <property type="entry name" value="XnlR_reg_dom"/>
</dbReference>
<sequence>MSTRPPDPTYYPSSEADSWGSSQFRGNHPGKRHSGMTNMRMPATMEDSPSSLSSQSAQQHDTRISSPLNRRSKRGRYTPVACNECKKRKLKCIPTGDDNCQRCIAGGIACVFGSRPQPQATKTARLANMKMHVLADASSHHHVRALTDEMAQLRQQVTDLAESVRELRENAEISRPQNTSCVAAAFATSPSNVGSRDNAPKHPHFIGPTRPAYGLVVAERSLTRMGIQAPDSAKSTSLSSSRADSPLAGEAMEDDGSPATDAEFWASCTPDEVARLLAVFEEEVESVYPFVDTIELASRAEQILRRIRNPDAADNQAHDRQQAPLSSLDVDMVKLAVATAVAVEAHGKTALSASIAESVEDRLSRISRSQVELKGIQLLTMLSIYHFHCDDELLAWRTIGVAAREALEMGLHRRRSLFDNFRDAHSRRDAMRVFWCVYVLDRRWSFGTSLSFALADRDIDPALPEPDADLAYLRCMISYARLCSKIWDAIPPFGSPSPAIPTEDVHALDLSTQVWLDSIPAHLQIRHPRMLGATGSNMSQPRVLHRLRALLYLRGNYTRISIYQHYLLSPASIQANLSSARLVVDIARDTVQVLVHLNATTDVYSRQQNAFNYFLLSAFAVMTLAVCHAPHHFAKTCRESLLQAIELVKGFSRHSVASRRLWNSIRELLPRLKSLQMQSSEGPQADSMLHATGNHIAAGSETRREASADMDAPMDLGQFHDDGGMQLSLIPEMTEFSSDLLDLFDTLGQGQNFGDSFGADFYDPSGGFEMQSDGLGISRRFLQGLM</sequence>
<feature type="compositionally biased region" description="Low complexity" evidence="6">
    <location>
        <begin position="229"/>
        <end position="248"/>
    </location>
</feature>
<feature type="domain" description="Zn(2)-C6 fungal-type" evidence="7">
    <location>
        <begin position="81"/>
        <end position="112"/>
    </location>
</feature>
<dbReference type="EMBL" id="LCWV01000014">
    <property type="protein sequence ID" value="PWI68649.1"/>
    <property type="molecule type" value="Genomic_DNA"/>
</dbReference>
<dbReference type="SMART" id="SM00906">
    <property type="entry name" value="Fungal_trans"/>
    <property type="match status" value="1"/>
</dbReference>
<feature type="compositionally biased region" description="Low complexity" evidence="6">
    <location>
        <begin position="48"/>
        <end position="59"/>
    </location>
</feature>
<keyword evidence="1" id="KW-0479">Metal-binding</keyword>
<evidence type="ECO:0000256" key="4">
    <source>
        <dbReference type="ARBA" id="ARBA00023242"/>
    </source>
</evidence>
<keyword evidence="4" id="KW-0539">Nucleus</keyword>
<dbReference type="SMART" id="SM00066">
    <property type="entry name" value="GAL4"/>
    <property type="match status" value="1"/>
</dbReference>
<dbReference type="PROSITE" id="PS00463">
    <property type="entry name" value="ZN2_CY6_FUNGAL_1"/>
    <property type="match status" value="1"/>
</dbReference>
<evidence type="ECO:0000256" key="6">
    <source>
        <dbReference type="SAM" id="MobiDB-lite"/>
    </source>
</evidence>
<dbReference type="GO" id="GO:0005634">
    <property type="term" value="C:nucleus"/>
    <property type="evidence" value="ECO:0007669"/>
    <property type="project" value="TreeGrafter"/>
</dbReference>
<evidence type="ECO:0000256" key="3">
    <source>
        <dbReference type="ARBA" id="ARBA00023163"/>
    </source>
</evidence>
<dbReference type="InterPro" id="IPR001138">
    <property type="entry name" value="Zn2Cys6_DnaBD"/>
</dbReference>
<dbReference type="PROSITE" id="PS50048">
    <property type="entry name" value="ZN2_CY6_FUNGAL_2"/>
    <property type="match status" value="1"/>
</dbReference>
<organism evidence="8 9">
    <name type="scientific">Purpureocillium lilacinum</name>
    <name type="common">Paecilomyces lilacinus</name>
    <dbReference type="NCBI Taxonomy" id="33203"/>
    <lineage>
        <taxon>Eukaryota</taxon>
        <taxon>Fungi</taxon>
        <taxon>Dikarya</taxon>
        <taxon>Ascomycota</taxon>
        <taxon>Pezizomycotina</taxon>
        <taxon>Sordariomycetes</taxon>
        <taxon>Hypocreomycetidae</taxon>
        <taxon>Hypocreales</taxon>
        <taxon>Ophiocordycipitaceae</taxon>
        <taxon>Purpureocillium</taxon>
    </lineage>
</organism>
<comment type="caution">
    <text evidence="8">The sequence shown here is derived from an EMBL/GenBank/DDBJ whole genome shotgun (WGS) entry which is preliminary data.</text>
</comment>
<dbReference type="InterPro" id="IPR036864">
    <property type="entry name" value="Zn2-C6_fun-type_DNA-bd_sf"/>
</dbReference>
<feature type="coiled-coil region" evidence="5">
    <location>
        <begin position="143"/>
        <end position="170"/>
    </location>
</feature>
<dbReference type="GO" id="GO:0006351">
    <property type="term" value="P:DNA-templated transcription"/>
    <property type="evidence" value="ECO:0007669"/>
    <property type="project" value="InterPro"/>
</dbReference>